<feature type="domain" description="Oxidoreductase molybdopterin-binding" evidence="5">
    <location>
        <begin position="67"/>
        <end position="238"/>
    </location>
</feature>
<dbReference type="SUPFAM" id="SSF81296">
    <property type="entry name" value="E set domains"/>
    <property type="match status" value="1"/>
</dbReference>
<evidence type="ECO:0000256" key="3">
    <source>
        <dbReference type="ARBA" id="ARBA00022723"/>
    </source>
</evidence>
<keyword evidence="4" id="KW-0560">Oxidoreductase</keyword>
<keyword evidence="2" id="KW-0500">Molybdenum</keyword>
<dbReference type="InterPro" id="IPR014756">
    <property type="entry name" value="Ig_E-set"/>
</dbReference>
<proteinExistence type="predicted"/>
<name>A0A1G8KYW3_9BACI</name>
<dbReference type="InterPro" id="IPR005066">
    <property type="entry name" value="MoCF_OxRdtse_dimer"/>
</dbReference>
<dbReference type="PANTHER" id="PTHR19372">
    <property type="entry name" value="SULFITE REDUCTASE"/>
    <property type="match status" value="1"/>
</dbReference>
<organism evidence="7 8">
    <name type="scientific">Alteribacillus bidgolensis</name>
    <dbReference type="NCBI Taxonomy" id="930129"/>
    <lineage>
        <taxon>Bacteria</taxon>
        <taxon>Bacillati</taxon>
        <taxon>Bacillota</taxon>
        <taxon>Bacilli</taxon>
        <taxon>Bacillales</taxon>
        <taxon>Bacillaceae</taxon>
        <taxon>Alteribacillus</taxon>
    </lineage>
</organism>
<evidence type="ECO:0000313" key="7">
    <source>
        <dbReference type="EMBL" id="SDI48070.1"/>
    </source>
</evidence>
<keyword evidence="3" id="KW-0479">Metal-binding</keyword>
<feature type="domain" description="Moybdenum cofactor oxidoreductase dimerisation" evidence="6">
    <location>
        <begin position="260"/>
        <end position="374"/>
    </location>
</feature>
<evidence type="ECO:0000259" key="5">
    <source>
        <dbReference type="Pfam" id="PF00174"/>
    </source>
</evidence>
<dbReference type="PANTHER" id="PTHR19372:SF7">
    <property type="entry name" value="SULFITE OXIDASE, MITOCHONDRIAL"/>
    <property type="match status" value="1"/>
</dbReference>
<accession>A0A1G8KYW3</accession>
<dbReference type="EMBL" id="FNDU01000008">
    <property type="protein sequence ID" value="SDI48070.1"/>
    <property type="molecule type" value="Genomic_DNA"/>
</dbReference>
<evidence type="ECO:0000313" key="8">
    <source>
        <dbReference type="Proteomes" id="UP000199017"/>
    </source>
</evidence>
<dbReference type="InterPro" id="IPR036374">
    <property type="entry name" value="OxRdtase_Mopterin-bd_sf"/>
</dbReference>
<reference evidence="7 8" key="1">
    <citation type="submission" date="2016-10" db="EMBL/GenBank/DDBJ databases">
        <authorList>
            <person name="de Groot N.N."/>
        </authorList>
    </citation>
    <scope>NUCLEOTIDE SEQUENCE [LARGE SCALE GENOMIC DNA]</scope>
    <source>
        <strain evidence="8">P4B,CCM 7963,CECT 7998,DSM 25260,IBRC-M 10614,KCTC 13821</strain>
    </source>
</reference>
<dbReference type="SUPFAM" id="SSF56524">
    <property type="entry name" value="Oxidoreductase molybdopterin-binding domain"/>
    <property type="match status" value="1"/>
</dbReference>
<dbReference type="InterPro" id="IPR000572">
    <property type="entry name" value="OxRdtase_Mopterin-bd_dom"/>
</dbReference>
<sequence length="376" mass="43842">MTYTNQHTTLTGKINYFINVREGMLINYYKNRPYLITKSLSPENQESPVHFLQPDFISSEYVYRRNHFSFPVITPKNFTLLINGRVNKPLTFHYFDLLKMPAKTIEMVMECAGNKRAKFKPRIYGEQWEDGAITHGRWKGIPLFHLLSFTEVQEEGQEIVFEGFDAGKQKDNKIVPFARSLPLQNALHPDVLVAYQYNDQPLKFKHGFPLRLVVPQWYGMASVKWLKRITVTDSPFHGPFQTIDYVYYFKNKENRNIPVTYMNVNSIIQQPLDQTIRNKGNQLIKGTAWTGRGNITEVVISFDQGKTWRPTLLNKSLAGPYSWVTWQYLWQADKKGEYNIWIRASDSAGRIQPTKPVWNKKGYGYNAISEVHVKIE</sequence>
<dbReference type="GO" id="GO:0043546">
    <property type="term" value="F:molybdopterin cofactor binding"/>
    <property type="evidence" value="ECO:0007669"/>
    <property type="project" value="TreeGrafter"/>
</dbReference>
<dbReference type="Pfam" id="PF00174">
    <property type="entry name" value="Oxidored_molyb"/>
    <property type="match status" value="1"/>
</dbReference>
<dbReference type="Pfam" id="PF03404">
    <property type="entry name" value="Mo-co_dimer"/>
    <property type="match status" value="1"/>
</dbReference>
<evidence type="ECO:0000256" key="1">
    <source>
        <dbReference type="ARBA" id="ARBA00001924"/>
    </source>
</evidence>
<evidence type="ECO:0000256" key="4">
    <source>
        <dbReference type="ARBA" id="ARBA00023002"/>
    </source>
</evidence>
<evidence type="ECO:0000259" key="6">
    <source>
        <dbReference type="Pfam" id="PF03404"/>
    </source>
</evidence>
<dbReference type="CDD" id="cd02110">
    <property type="entry name" value="SO_family_Moco_dimer"/>
    <property type="match status" value="1"/>
</dbReference>
<dbReference type="GO" id="GO:0008482">
    <property type="term" value="F:sulfite oxidase activity"/>
    <property type="evidence" value="ECO:0007669"/>
    <property type="project" value="TreeGrafter"/>
</dbReference>
<dbReference type="Gene3D" id="2.60.40.650">
    <property type="match status" value="1"/>
</dbReference>
<dbReference type="GO" id="GO:0020037">
    <property type="term" value="F:heme binding"/>
    <property type="evidence" value="ECO:0007669"/>
    <property type="project" value="TreeGrafter"/>
</dbReference>
<keyword evidence="8" id="KW-1185">Reference proteome</keyword>
<dbReference type="Gene3D" id="3.90.420.10">
    <property type="entry name" value="Oxidoreductase, molybdopterin-binding domain"/>
    <property type="match status" value="1"/>
</dbReference>
<dbReference type="GO" id="GO:0006790">
    <property type="term" value="P:sulfur compound metabolic process"/>
    <property type="evidence" value="ECO:0007669"/>
    <property type="project" value="TreeGrafter"/>
</dbReference>
<dbReference type="STRING" id="930129.SAMN05216352_10856"/>
<comment type="cofactor">
    <cofactor evidence="1">
        <name>Mo-molybdopterin</name>
        <dbReference type="ChEBI" id="CHEBI:71302"/>
    </cofactor>
</comment>
<protein>
    <submittedName>
        <fullName evidence="7">Mo-co oxidoreductase dimerisation domain-containing protein</fullName>
    </submittedName>
</protein>
<dbReference type="Proteomes" id="UP000199017">
    <property type="component" value="Unassembled WGS sequence"/>
</dbReference>
<evidence type="ECO:0000256" key="2">
    <source>
        <dbReference type="ARBA" id="ARBA00022505"/>
    </source>
</evidence>
<gene>
    <name evidence="7" type="ORF">SAMN05216352_10856</name>
</gene>
<dbReference type="GO" id="GO:0030151">
    <property type="term" value="F:molybdenum ion binding"/>
    <property type="evidence" value="ECO:0007669"/>
    <property type="project" value="InterPro"/>
</dbReference>
<dbReference type="AlphaFoldDB" id="A0A1G8KYW3"/>
<dbReference type="InterPro" id="IPR008335">
    <property type="entry name" value="Mopterin_OxRdtase_euk"/>
</dbReference>
<dbReference type="PRINTS" id="PR00407">
    <property type="entry name" value="EUMOPTERIN"/>
</dbReference>